<organism evidence="1 2">
    <name type="scientific">Dentiscutata erythropus</name>
    <dbReference type="NCBI Taxonomy" id="1348616"/>
    <lineage>
        <taxon>Eukaryota</taxon>
        <taxon>Fungi</taxon>
        <taxon>Fungi incertae sedis</taxon>
        <taxon>Mucoromycota</taxon>
        <taxon>Glomeromycotina</taxon>
        <taxon>Glomeromycetes</taxon>
        <taxon>Diversisporales</taxon>
        <taxon>Gigasporaceae</taxon>
        <taxon>Dentiscutata</taxon>
    </lineage>
</organism>
<dbReference type="AlphaFoldDB" id="A0A9N9EGE9"/>
<proteinExistence type="predicted"/>
<name>A0A9N9EGE9_9GLOM</name>
<comment type="caution">
    <text evidence="1">The sequence shown here is derived from an EMBL/GenBank/DDBJ whole genome shotgun (WGS) entry which is preliminary data.</text>
</comment>
<accession>A0A9N9EGE9</accession>
<keyword evidence="2" id="KW-1185">Reference proteome</keyword>
<dbReference type="Proteomes" id="UP000789405">
    <property type="component" value="Unassembled WGS sequence"/>
</dbReference>
<evidence type="ECO:0000313" key="2">
    <source>
        <dbReference type="Proteomes" id="UP000789405"/>
    </source>
</evidence>
<sequence>MHPDPKKRPKAVDVVHKLVKLQETFLKEELLECVIMYNVLYFSSLNYSNSMYTSKFINTQEINESVEKKLLVLKGKIRYLSEMFPHAVPSPQAQSMCQPF</sequence>
<gene>
    <name evidence="1" type="ORF">DERYTH_LOCUS11405</name>
</gene>
<protein>
    <submittedName>
        <fullName evidence="1">4490_t:CDS:1</fullName>
    </submittedName>
</protein>
<evidence type="ECO:0000313" key="1">
    <source>
        <dbReference type="EMBL" id="CAG8673922.1"/>
    </source>
</evidence>
<reference evidence="1" key="1">
    <citation type="submission" date="2021-06" db="EMBL/GenBank/DDBJ databases">
        <authorList>
            <person name="Kallberg Y."/>
            <person name="Tangrot J."/>
            <person name="Rosling A."/>
        </authorList>
    </citation>
    <scope>NUCLEOTIDE SEQUENCE</scope>
    <source>
        <strain evidence="1">MA453B</strain>
    </source>
</reference>
<dbReference type="EMBL" id="CAJVPY010007024">
    <property type="protein sequence ID" value="CAG8673922.1"/>
    <property type="molecule type" value="Genomic_DNA"/>
</dbReference>